<sequence length="66" mass="6748">MKIKMHITNADLQVGAIKINNVSSSAVVILGDSEEIKPNSISVTRGIQAPLVVTPSGPGGPVGAIR</sequence>
<comment type="caution">
    <text evidence="1">The sequence shown here is derived from an EMBL/GenBank/DDBJ whole genome shotgun (WGS) entry which is preliminary data.</text>
</comment>
<reference evidence="1 2" key="1">
    <citation type="submission" date="2022-11" db="EMBL/GenBank/DDBJ databases">
        <title>Study of microbial diversity in lake waters.</title>
        <authorList>
            <person name="Zhang J."/>
        </authorList>
    </citation>
    <scope>NUCLEOTIDE SEQUENCE [LARGE SCALE GENOMIC DNA]</scope>
    <source>
        <strain evidence="1 2">DT12</strain>
    </source>
</reference>
<evidence type="ECO:0000313" key="2">
    <source>
        <dbReference type="Proteomes" id="UP001208017"/>
    </source>
</evidence>
<gene>
    <name evidence="1" type="ORF">OS242_08685</name>
</gene>
<evidence type="ECO:0000313" key="1">
    <source>
        <dbReference type="EMBL" id="MCX7570040.1"/>
    </source>
</evidence>
<dbReference type="EMBL" id="JAPMLT010000003">
    <property type="protein sequence ID" value="MCX7570040.1"/>
    <property type="molecule type" value="Genomic_DNA"/>
</dbReference>
<keyword evidence="2" id="KW-1185">Reference proteome</keyword>
<dbReference type="RefSeq" id="WP_267151283.1">
    <property type="nucleotide sequence ID" value="NZ_JAPMLT010000003.1"/>
</dbReference>
<dbReference type="Proteomes" id="UP001208017">
    <property type="component" value="Unassembled WGS sequence"/>
</dbReference>
<organism evidence="1 2">
    <name type="scientific">Tumebacillus lacus</name>
    <dbReference type="NCBI Taxonomy" id="2995335"/>
    <lineage>
        <taxon>Bacteria</taxon>
        <taxon>Bacillati</taxon>
        <taxon>Bacillota</taxon>
        <taxon>Bacilli</taxon>
        <taxon>Bacillales</taxon>
        <taxon>Alicyclobacillaceae</taxon>
        <taxon>Tumebacillus</taxon>
    </lineage>
</organism>
<proteinExistence type="predicted"/>
<protein>
    <submittedName>
        <fullName evidence="1">Uncharacterized protein</fullName>
    </submittedName>
</protein>
<name>A0ABT3X399_9BACL</name>
<accession>A0ABT3X399</accession>